<dbReference type="SUPFAM" id="SSF89919">
    <property type="entry name" value="Ribosome-binding factor A, RbfA"/>
    <property type="match status" value="1"/>
</dbReference>
<dbReference type="InterPro" id="IPR015946">
    <property type="entry name" value="KH_dom-like_a/b"/>
</dbReference>
<dbReference type="AlphaFoldDB" id="A0A484HKM5"/>
<dbReference type="PANTHER" id="PTHR33515">
    <property type="entry name" value="RIBOSOME-BINDING FACTOR A, CHLOROPLASTIC-RELATED"/>
    <property type="match status" value="1"/>
</dbReference>
<dbReference type="Gene3D" id="3.30.300.20">
    <property type="match status" value="1"/>
</dbReference>
<sequence>MTFTRADRVSGLIRKNLSDMIQKEIGDPRLESAVITKVKMSADLRLATVYFSISGSKKAQKEAVGAFGSARGFIKKKLARRLGLRYMPDIRFFYDESFDYAARIENLLDSIKDQNE</sequence>
<dbReference type="InterPro" id="IPR020053">
    <property type="entry name" value="Ribosome-bd_factorA_CS"/>
</dbReference>
<organism evidence="3">
    <name type="scientific">uncultured Desulfobacteraceae bacterium</name>
    <dbReference type="NCBI Taxonomy" id="218296"/>
    <lineage>
        <taxon>Bacteria</taxon>
        <taxon>Pseudomonadati</taxon>
        <taxon>Thermodesulfobacteriota</taxon>
        <taxon>Desulfobacteria</taxon>
        <taxon>Desulfobacterales</taxon>
        <taxon>Desulfobacteraceae</taxon>
        <taxon>environmental samples</taxon>
    </lineage>
</organism>
<dbReference type="PROSITE" id="PS01319">
    <property type="entry name" value="RBFA"/>
    <property type="match status" value="1"/>
</dbReference>
<dbReference type="HAMAP" id="MF_00003">
    <property type="entry name" value="RbfA"/>
    <property type="match status" value="1"/>
</dbReference>
<reference evidence="3" key="1">
    <citation type="submission" date="2019-01" db="EMBL/GenBank/DDBJ databases">
        <authorList>
            <consortium name="Genoscope - CEA"/>
            <person name="William W."/>
        </authorList>
    </citation>
    <scope>NUCLEOTIDE SEQUENCE</scope>
    <source>
        <strain evidence="3">CR-1</strain>
    </source>
</reference>
<proteinExistence type="inferred from homology"/>
<evidence type="ECO:0000256" key="1">
    <source>
        <dbReference type="ARBA" id="ARBA00022517"/>
    </source>
</evidence>
<dbReference type="InterPro" id="IPR000238">
    <property type="entry name" value="RbfA"/>
</dbReference>
<comment type="similarity">
    <text evidence="2">Belongs to the RbfA family.</text>
</comment>
<keyword evidence="1 2" id="KW-0690">Ribosome biogenesis</keyword>
<dbReference type="GO" id="GO:0043024">
    <property type="term" value="F:ribosomal small subunit binding"/>
    <property type="evidence" value="ECO:0007669"/>
    <property type="project" value="TreeGrafter"/>
</dbReference>
<evidence type="ECO:0000256" key="2">
    <source>
        <dbReference type="HAMAP-Rule" id="MF_00003"/>
    </source>
</evidence>
<comment type="function">
    <text evidence="2">One of several proteins that assist in the late maturation steps of the functional core of the 30S ribosomal subunit. Associates with free 30S ribosomal subunits (but not with 30S subunits that are part of 70S ribosomes or polysomes). Required for efficient processing of 16S rRNA. May interact with the 5'-terminal helix region of 16S rRNA.</text>
</comment>
<accession>A0A484HKM5</accession>
<keyword evidence="2" id="KW-0963">Cytoplasm</keyword>
<dbReference type="EMBL" id="CAACVI010000023">
    <property type="protein sequence ID" value="VEN74136.1"/>
    <property type="molecule type" value="Genomic_DNA"/>
</dbReference>
<evidence type="ECO:0000313" key="3">
    <source>
        <dbReference type="EMBL" id="VEN74136.1"/>
    </source>
</evidence>
<comment type="subunit">
    <text evidence="2">Monomer. Binds 30S ribosomal subunits, but not 50S ribosomal subunits or 70S ribosomes.</text>
</comment>
<dbReference type="GO" id="GO:0005829">
    <property type="term" value="C:cytosol"/>
    <property type="evidence" value="ECO:0007669"/>
    <property type="project" value="TreeGrafter"/>
</dbReference>
<dbReference type="InterPro" id="IPR023799">
    <property type="entry name" value="RbfA_dom_sf"/>
</dbReference>
<dbReference type="Pfam" id="PF02033">
    <property type="entry name" value="RBFA"/>
    <property type="match status" value="1"/>
</dbReference>
<dbReference type="NCBIfam" id="TIGR00082">
    <property type="entry name" value="rbfA"/>
    <property type="match status" value="1"/>
</dbReference>
<dbReference type="GO" id="GO:0030490">
    <property type="term" value="P:maturation of SSU-rRNA"/>
    <property type="evidence" value="ECO:0007669"/>
    <property type="project" value="UniProtKB-UniRule"/>
</dbReference>
<gene>
    <name evidence="2 3" type="primary">rbfA</name>
    <name evidence="3" type="ORF">EPICR_30068</name>
</gene>
<dbReference type="PANTHER" id="PTHR33515:SF1">
    <property type="entry name" value="RIBOSOME-BINDING FACTOR A, CHLOROPLASTIC-RELATED"/>
    <property type="match status" value="1"/>
</dbReference>
<name>A0A484HKM5_9BACT</name>
<comment type="subcellular location">
    <subcellularLocation>
        <location evidence="2">Cytoplasm</location>
    </subcellularLocation>
</comment>
<protein>
    <recommendedName>
        <fullName evidence="2">Ribosome-binding factor A</fullName>
    </recommendedName>
</protein>